<dbReference type="Proteomes" id="UP000055060">
    <property type="component" value="Unassembled WGS sequence"/>
</dbReference>
<organism evidence="11">
    <name type="scientific">Longilinea arvoryzae</name>
    <dbReference type="NCBI Taxonomy" id="360412"/>
    <lineage>
        <taxon>Bacteria</taxon>
        <taxon>Bacillati</taxon>
        <taxon>Chloroflexota</taxon>
        <taxon>Anaerolineae</taxon>
        <taxon>Anaerolineales</taxon>
        <taxon>Anaerolineaceae</taxon>
        <taxon>Longilinea</taxon>
    </lineage>
</organism>
<evidence type="ECO:0000256" key="5">
    <source>
        <dbReference type="ARBA" id="ARBA00023235"/>
    </source>
</evidence>
<evidence type="ECO:0000256" key="6">
    <source>
        <dbReference type="ARBA" id="ARBA00034617"/>
    </source>
</evidence>
<dbReference type="EC" id="5.6.2.4" evidence="7"/>
<evidence type="ECO:0000256" key="7">
    <source>
        <dbReference type="ARBA" id="ARBA00034808"/>
    </source>
</evidence>
<comment type="catalytic activity">
    <reaction evidence="8">
        <text>ATP + H2O = ADP + phosphate + H(+)</text>
        <dbReference type="Rhea" id="RHEA:13065"/>
        <dbReference type="ChEBI" id="CHEBI:15377"/>
        <dbReference type="ChEBI" id="CHEBI:15378"/>
        <dbReference type="ChEBI" id="CHEBI:30616"/>
        <dbReference type="ChEBI" id="CHEBI:43474"/>
        <dbReference type="ChEBI" id="CHEBI:456216"/>
        <dbReference type="EC" id="5.6.2.4"/>
    </reaction>
</comment>
<dbReference type="Pfam" id="PF13361">
    <property type="entry name" value="UvrD_C"/>
    <property type="match status" value="1"/>
</dbReference>
<dbReference type="GO" id="GO:0003677">
    <property type="term" value="F:DNA binding"/>
    <property type="evidence" value="ECO:0007669"/>
    <property type="project" value="InterPro"/>
</dbReference>
<keyword evidence="12" id="KW-1185">Reference proteome</keyword>
<dbReference type="EMBL" id="DF967972">
    <property type="protein sequence ID" value="GAP12985.1"/>
    <property type="molecule type" value="Genomic_DNA"/>
</dbReference>
<keyword evidence="5" id="KW-0413">Isomerase</keyword>
<proteinExistence type="predicted"/>
<evidence type="ECO:0000259" key="10">
    <source>
        <dbReference type="PROSITE" id="PS51198"/>
    </source>
</evidence>
<reference evidence="11" key="1">
    <citation type="submission" date="2015-07" db="EMBL/GenBank/DDBJ databases">
        <title>Draft Genome Sequences of Anaerolinea thermolimosa IMO-1, Bellilinea caldifistulae GOMI-1, Leptolinea tardivitalis YMTK-2, Levilinea saccharolytica KIBI-1,Longilinea arvoryzae KOME-1, Previously Described as Members of the Anaerolineaceae (Chloroflexi).</title>
        <authorList>
            <person name="Sekiguchi Y."/>
            <person name="Ohashi A."/>
            <person name="Matsuura N."/>
            <person name="Tourlousse M.D."/>
        </authorList>
    </citation>
    <scope>NUCLEOTIDE SEQUENCE [LARGE SCALE GENOMIC DNA]</scope>
    <source>
        <strain evidence="11">KOME-1</strain>
    </source>
</reference>
<dbReference type="GO" id="GO:0000725">
    <property type="term" value="P:recombinational repair"/>
    <property type="evidence" value="ECO:0007669"/>
    <property type="project" value="TreeGrafter"/>
</dbReference>
<dbReference type="OrthoDB" id="9810135at2"/>
<dbReference type="InterPro" id="IPR027417">
    <property type="entry name" value="P-loop_NTPase"/>
</dbReference>
<evidence type="ECO:0000313" key="11">
    <source>
        <dbReference type="EMBL" id="GAP12985.1"/>
    </source>
</evidence>
<sequence>MVILSPEQLPAVTRAGKFVVIACPGSGKTLTVSTRFMRRMKDWKRQSSGIATLSFTNVAHSEISGDLINDGFSPSPPFPHFLGTIDHFINTFIFLPFGHLVMGCSGRPNLIGMGSNVWNQKELNLYWGNQKCYSCKLENFSYDINGRLIGGLVNCPFDFTHCRILKNRFNRMGLATQSDAEYFTMRILERYPGIAKSLSTRFPEMIIDEAQDTSEIQMRIIDLLVMNGLSEVMLVGDPDQAIYEWRDARPDIFMRKTSQLEWQEPYYLDQNRRSSQLICNLTKNFSSSLRNISQAIGTDANFSLPPKLVTYDPNHLSTIKNDFINLCERQGLEIKPSEISVLVRTNRQLLKLRDIIDMGDPWNHAITRLLAQVAYYRDKGDIIRSHNSSEAALVRILFGDRYISKFDLENQIEARNLNPGWPLGIWQIMKLLPNSGDALRLWLINGTRKLHEWFDAHPSWREVDRGKLDLSIKQYQVMNRHKFTAYYDEPVSKLFSDPESVVDGITIETIHAAKGKTYEAVLYIVNDSTRGGAKGNITQITTNDLNNEEVRTAYVAMTRPRKILVIGVPIGTQENLLRNRFPDWMIDQLNIPLQDFG</sequence>
<keyword evidence="1 9" id="KW-0547">Nucleotide-binding</keyword>
<dbReference type="InterPro" id="IPR014016">
    <property type="entry name" value="UvrD-like_ATP-bd"/>
</dbReference>
<evidence type="ECO:0000256" key="2">
    <source>
        <dbReference type="ARBA" id="ARBA00022801"/>
    </source>
</evidence>
<dbReference type="GO" id="GO:0005524">
    <property type="term" value="F:ATP binding"/>
    <property type="evidence" value="ECO:0007669"/>
    <property type="project" value="UniProtKB-UniRule"/>
</dbReference>
<comment type="catalytic activity">
    <reaction evidence="6">
        <text>Couples ATP hydrolysis with the unwinding of duplex DNA by translocating in the 3'-5' direction.</text>
        <dbReference type="EC" id="5.6.2.4"/>
    </reaction>
</comment>
<evidence type="ECO:0000256" key="3">
    <source>
        <dbReference type="ARBA" id="ARBA00022806"/>
    </source>
</evidence>
<feature type="binding site" evidence="9">
    <location>
        <begin position="22"/>
        <end position="29"/>
    </location>
    <ligand>
        <name>ATP</name>
        <dbReference type="ChEBI" id="CHEBI:30616"/>
    </ligand>
</feature>
<evidence type="ECO:0000313" key="12">
    <source>
        <dbReference type="Proteomes" id="UP000055060"/>
    </source>
</evidence>
<dbReference type="PANTHER" id="PTHR11070:SF3">
    <property type="entry name" value="DNA 3'-5' HELICASE"/>
    <property type="match status" value="1"/>
</dbReference>
<name>A0A0S7BCP0_9CHLR</name>
<evidence type="ECO:0000256" key="9">
    <source>
        <dbReference type="PROSITE-ProRule" id="PRU00560"/>
    </source>
</evidence>
<dbReference type="InterPro" id="IPR014017">
    <property type="entry name" value="DNA_helicase_UvrD-like_C"/>
</dbReference>
<dbReference type="GO" id="GO:0043138">
    <property type="term" value="F:3'-5' DNA helicase activity"/>
    <property type="evidence" value="ECO:0007669"/>
    <property type="project" value="UniProtKB-EC"/>
</dbReference>
<dbReference type="SUPFAM" id="SSF52540">
    <property type="entry name" value="P-loop containing nucleoside triphosphate hydrolases"/>
    <property type="match status" value="1"/>
</dbReference>
<feature type="domain" description="UvrD-like helicase ATP-binding" evidence="10">
    <location>
        <begin position="1"/>
        <end position="275"/>
    </location>
</feature>
<dbReference type="InterPro" id="IPR000212">
    <property type="entry name" value="DNA_helicase_UvrD/REP"/>
</dbReference>
<keyword evidence="3 9" id="KW-0347">Helicase</keyword>
<dbReference type="Pfam" id="PF00580">
    <property type="entry name" value="UvrD-helicase"/>
    <property type="match status" value="2"/>
</dbReference>
<dbReference type="RefSeq" id="WP_075072359.1">
    <property type="nucleotide sequence ID" value="NZ_DF967972.1"/>
</dbReference>
<protein>
    <recommendedName>
        <fullName evidence="7">DNA 3'-5' helicase</fullName>
        <ecNumber evidence="7">5.6.2.4</ecNumber>
    </recommendedName>
</protein>
<evidence type="ECO:0000256" key="1">
    <source>
        <dbReference type="ARBA" id="ARBA00022741"/>
    </source>
</evidence>
<dbReference type="GO" id="GO:0016887">
    <property type="term" value="F:ATP hydrolysis activity"/>
    <property type="evidence" value="ECO:0007669"/>
    <property type="project" value="RHEA"/>
</dbReference>
<keyword evidence="4 9" id="KW-0067">ATP-binding</keyword>
<dbReference type="Gene3D" id="3.40.50.300">
    <property type="entry name" value="P-loop containing nucleotide triphosphate hydrolases"/>
    <property type="match status" value="3"/>
</dbReference>
<accession>A0A0S7BCP0</accession>
<dbReference type="AlphaFoldDB" id="A0A0S7BCP0"/>
<dbReference type="STRING" id="360412.LARV_00726"/>
<dbReference type="PANTHER" id="PTHR11070">
    <property type="entry name" value="UVRD / RECB / PCRA DNA HELICASE FAMILY MEMBER"/>
    <property type="match status" value="1"/>
</dbReference>
<gene>
    <name evidence="11" type="ORF">LARV_00726</name>
</gene>
<evidence type="ECO:0000256" key="8">
    <source>
        <dbReference type="ARBA" id="ARBA00048988"/>
    </source>
</evidence>
<keyword evidence="2 9" id="KW-0378">Hydrolase</keyword>
<dbReference type="PROSITE" id="PS51198">
    <property type="entry name" value="UVRD_HELICASE_ATP_BIND"/>
    <property type="match status" value="1"/>
</dbReference>
<evidence type="ECO:0000256" key="4">
    <source>
        <dbReference type="ARBA" id="ARBA00022840"/>
    </source>
</evidence>